<dbReference type="PATRIC" id="fig|1306953.7.peg.913"/>
<dbReference type="AlphaFoldDB" id="A0A0L1KGG6"/>
<dbReference type="EMBL" id="JYNE01000018">
    <property type="protein sequence ID" value="KNH02934.1"/>
    <property type="molecule type" value="Genomic_DNA"/>
</dbReference>
<organism evidence="1 2">
    <name type="scientific">Qipengyuania citrea LAMA 915</name>
    <dbReference type="NCBI Taxonomy" id="1306953"/>
    <lineage>
        <taxon>Bacteria</taxon>
        <taxon>Pseudomonadati</taxon>
        <taxon>Pseudomonadota</taxon>
        <taxon>Alphaproteobacteria</taxon>
        <taxon>Sphingomonadales</taxon>
        <taxon>Erythrobacteraceae</taxon>
        <taxon>Qipengyuania</taxon>
    </lineage>
</organism>
<dbReference type="Proteomes" id="UP000037446">
    <property type="component" value="Unassembled WGS sequence"/>
</dbReference>
<evidence type="ECO:0000313" key="1">
    <source>
        <dbReference type="EMBL" id="KNH02934.1"/>
    </source>
</evidence>
<accession>A0A0L1KGG6</accession>
<name>A0A0L1KGG6_9SPHN</name>
<proteinExistence type="predicted"/>
<reference evidence="1" key="1">
    <citation type="submission" date="2015-02" db="EMBL/GenBank/DDBJ databases">
        <authorList>
            <person name="Chooi Y.-H."/>
        </authorList>
    </citation>
    <scope>NUCLEOTIDE SEQUENCE [LARGE SCALE GENOMIC DNA]</scope>
    <source>
        <strain evidence="1">LAMA 915</strain>
    </source>
</reference>
<evidence type="ECO:0000313" key="2">
    <source>
        <dbReference type="Proteomes" id="UP000037446"/>
    </source>
</evidence>
<gene>
    <name evidence="1" type="ORF">J121_898</name>
</gene>
<protein>
    <submittedName>
        <fullName evidence="1">Uncharacterized protein</fullName>
    </submittedName>
</protein>
<comment type="caution">
    <text evidence="1">The sequence shown here is derived from an EMBL/GenBank/DDBJ whole genome shotgun (WGS) entry which is preliminary data.</text>
</comment>
<sequence>MGLRTRNGSGLEKIADAVDDYQAIQAHLDALICADRFPLLRQRFDQEFPQFKEFTDLKVLDLLIWQIR</sequence>